<proteinExistence type="predicted"/>
<sequence length="191" mass="22270">MGMFIRPCYRQKNGKKHAYWALVESYRTERGPRQRIVSYLGLLKESERLGIKQAANGNKKSAFKQLHLFDADNKPEPEWIEVDTTNIRVENQLDFGGPWLGLQLIHKLKFDELLEKVMPTGKENIPWSKMALVLVICRLCNPSSELYIAEHYYKSTAMPELLGIPTEKVYDERLYRALDKLLPHKKSLEKH</sequence>
<dbReference type="AlphaFoldDB" id="X0U1X6"/>
<name>X0U1X6_9ZZZZ</name>
<protein>
    <submittedName>
        <fullName evidence="1">Uncharacterized protein</fullName>
    </submittedName>
</protein>
<comment type="caution">
    <text evidence="1">The sequence shown here is derived from an EMBL/GenBank/DDBJ whole genome shotgun (WGS) entry which is preliminary data.</text>
</comment>
<gene>
    <name evidence="1" type="ORF">S01H1_45044</name>
</gene>
<feature type="non-terminal residue" evidence="1">
    <location>
        <position position="191"/>
    </location>
</feature>
<evidence type="ECO:0000313" key="1">
    <source>
        <dbReference type="EMBL" id="GAF99519.1"/>
    </source>
</evidence>
<dbReference type="EMBL" id="BARS01028759">
    <property type="protein sequence ID" value="GAF99519.1"/>
    <property type="molecule type" value="Genomic_DNA"/>
</dbReference>
<accession>X0U1X6</accession>
<reference evidence="1" key="1">
    <citation type="journal article" date="2014" name="Front. Microbiol.">
        <title>High frequency of phylogenetically diverse reductive dehalogenase-homologous genes in deep subseafloor sedimentary metagenomes.</title>
        <authorList>
            <person name="Kawai M."/>
            <person name="Futagami T."/>
            <person name="Toyoda A."/>
            <person name="Takaki Y."/>
            <person name="Nishi S."/>
            <person name="Hori S."/>
            <person name="Arai W."/>
            <person name="Tsubouchi T."/>
            <person name="Morono Y."/>
            <person name="Uchiyama I."/>
            <person name="Ito T."/>
            <person name="Fujiyama A."/>
            <person name="Inagaki F."/>
            <person name="Takami H."/>
        </authorList>
    </citation>
    <scope>NUCLEOTIDE SEQUENCE</scope>
    <source>
        <strain evidence="1">Expedition CK06-06</strain>
    </source>
</reference>
<organism evidence="1">
    <name type="scientific">marine sediment metagenome</name>
    <dbReference type="NCBI Taxonomy" id="412755"/>
    <lineage>
        <taxon>unclassified sequences</taxon>
        <taxon>metagenomes</taxon>
        <taxon>ecological metagenomes</taxon>
    </lineage>
</organism>